<reference evidence="2" key="1">
    <citation type="journal article" date="2019" name="Int. J. Syst. Evol. Microbiol.">
        <title>The Global Catalogue of Microorganisms (GCM) 10K type strain sequencing project: providing services to taxonomists for standard genome sequencing and annotation.</title>
        <authorList>
            <consortium name="The Broad Institute Genomics Platform"/>
            <consortium name="The Broad Institute Genome Sequencing Center for Infectious Disease"/>
            <person name="Wu L."/>
            <person name="Ma J."/>
        </authorList>
    </citation>
    <scope>NUCLEOTIDE SEQUENCE [LARGE SCALE GENOMIC DNA]</scope>
    <source>
        <strain evidence="2">JCM 16703</strain>
    </source>
</reference>
<gene>
    <name evidence="1" type="ORF">GCM10022215_13740</name>
</gene>
<dbReference type="EMBL" id="BAAAZH010000011">
    <property type="protein sequence ID" value="GAA4115117.1"/>
    <property type="molecule type" value="Genomic_DNA"/>
</dbReference>
<evidence type="ECO:0000313" key="1">
    <source>
        <dbReference type="EMBL" id="GAA4115117.1"/>
    </source>
</evidence>
<sequence>MASEGTGIAWAWVEHLRAGGTTAWSSWLAEGAVGAAGTPDATRVLPGAQNLALLRRLNLAAPGGVDPRTADAVLAASATGRGRPVYTLAGLGPHRWGPPPVDPDTLADAELVRIAASVLADRLVPRADRLSVPRAGRPRPWRRRYRLVGDPWWADPARERLVAAGRPPGGAGSVVLVLARPLDEMLADGWTARATSRAAVTYDRWLGQAARGRLPFATDAYATAETWAERVGRRRVHVVLDPEALPGLLGVRSLPAPPVLGADAVELCRRVAIALGHRVDPATRRGLLREVLVPRLASLPVGPRRRLGIPARHRDWVAERAEAIRAGIEAGGYPVVGDPAVLTALGPSTARPRGAGVLELAVGQLVAADRETQGVS</sequence>
<dbReference type="RefSeq" id="WP_344732550.1">
    <property type="nucleotide sequence ID" value="NZ_BAAAZH010000011.1"/>
</dbReference>
<organism evidence="1 2">
    <name type="scientific">Nocardioides fonticola</name>
    <dbReference type="NCBI Taxonomy" id="450363"/>
    <lineage>
        <taxon>Bacteria</taxon>
        <taxon>Bacillati</taxon>
        <taxon>Actinomycetota</taxon>
        <taxon>Actinomycetes</taxon>
        <taxon>Propionibacteriales</taxon>
        <taxon>Nocardioidaceae</taxon>
        <taxon>Nocardioides</taxon>
    </lineage>
</organism>
<keyword evidence="2" id="KW-1185">Reference proteome</keyword>
<dbReference type="Proteomes" id="UP001501495">
    <property type="component" value="Unassembled WGS sequence"/>
</dbReference>
<name>A0ABP7XGR3_9ACTN</name>
<evidence type="ECO:0000313" key="2">
    <source>
        <dbReference type="Proteomes" id="UP001501495"/>
    </source>
</evidence>
<comment type="caution">
    <text evidence="1">The sequence shown here is derived from an EMBL/GenBank/DDBJ whole genome shotgun (WGS) entry which is preliminary data.</text>
</comment>
<proteinExistence type="predicted"/>
<protein>
    <submittedName>
        <fullName evidence="1">Uncharacterized protein</fullName>
    </submittedName>
</protein>
<accession>A0ABP7XGR3</accession>